<evidence type="ECO:0000256" key="1">
    <source>
        <dbReference type="ARBA" id="ARBA00022741"/>
    </source>
</evidence>
<dbReference type="EMBL" id="BAABFC010000001">
    <property type="protein sequence ID" value="GAA4492420.1"/>
    <property type="molecule type" value="Genomic_DNA"/>
</dbReference>
<sequence length="300" mass="32164">MLMAIHDSTVATYTLVGAHDGPDQIGRVGHLLIAAGKLTEQQAGQVVRHQQEQGGKFGEVAQALGFITAADLERVLAQQFAYSVLTPGEGGLDPSLYMAFTPFDPDKEKIKGLRSQLQLNWLTAQNKRLLLTGVDSSVERAQLLGNLAIAFAQAGKRTLMIDANLRDGALHQLFGLSNARGVADYLAGRAQLGGLVQPVTVLENLALLSRGAEAPNPQELLSLPTLPRLLEAVESAFDVVLISGADLLDAYDSQILAALVPGALCVATERRTRLKALKAMQQRLQLAQCTLLGCIYQHAR</sequence>
<dbReference type="Proteomes" id="UP001501321">
    <property type="component" value="Unassembled WGS sequence"/>
</dbReference>
<comment type="caution">
    <text evidence="3">The sequence shown here is derived from an EMBL/GenBank/DDBJ whole genome shotgun (WGS) entry which is preliminary data.</text>
</comment>
<dbReference type="InterPro" id="IPR037257">
    <property type="entry name" value="T2SS_E_N_sf"/>
</dbReference>
<keyword evidence="2" id="KW-0067">ATP-binding</keyword>
<evidence type="ECO:0000256" key="2">
    <source>
        <dbReference type="ARBA" id="ARBA00022840"/>
    </source>
</evidence>
<dbReference type="SUPFAM" id="SSF160246">
    <property type="entry name" value="EspE N-terminal domain-like"/>
    <property type="match status" value="1"/>
</dbReference>
<evidence type="ECO:0008006" key="5">
    <source>
        <dbReference type="Google" id="ProtNLM"/>
    </source>
</evidence>
<organism evidence="3 4">
    <name type="scientific">Pseudaeromonas paramecii</name>
    <dbReference type="NCBI Taxonomy" id="2138166"/>
    <lineage>
        <taxon>Bacteria</taxon>
        <taxon>Pseudomonadati</taxon>
        <taxon>Pseudomonadota</taxon>
        <taxon>Gammaproteobacteria</taxon>
        <taxon>Aeromonadales</taxon>
        <taxon>Aeromonadaceae</taxon>
        <taxon>Pseudaeromonas</taxon>
    </lineage>
</organism>
<name>A0ABP8PW94_9GAMM</name>
<evidence type="ECO:0000313" key="4">
    <source>
        <dbReference type="Proteomes" id="UP001501321"/>
    </source>
</evidence>
<keyword evidence="4" id="KW-1185">Reference proteome</keyword>
<dbReference type="PANTHER" id="PTHR32309">
    <property type="entry name" value="TYROSINE-PROTEIN KINASE"/>
    <property type="match status" value="1"/>
</dbReference>
<gene>
    <name evidence="3" type="ORF">GCM10023095_00860</name>
</gene>
<dbReference type="InterPro" id="IPR050445">
    <property type="entry name" value="Bact_polysacc_biosynth/exp"/>
</dbReference>
<dbReference type="Gene3D" id="3.40.50.300">
    <property type="entry name" value="P-loop containing nucleotide triphosphate hydrolases"/>
    <property type="match status" value="1"/>
</dbReference>
<dbReference type="RefSeq" id="WP_345008947.1">
    <property type="nucleotide sequence ID" value="NZ_BAABFC010000001.1"/>
</dbReference>
<dbReference type="InterPro" id="IPR005702">
    <property type="entry name" value="Wzc-like_C"/>
</dbReference>
<reference evidence="4" key="1">
    <citation type="journal article" date="2019" name="Int. J. Syst. Evol. Microbiol.">
        <title>The Global Catalogue of Microorganisms (GCM) 10K type strain sequencing project: providing services to taxonomists for standard genome sequencing and annotation.</title>
        <authorList>
            <consortium name="The Broad Institute Genomics Platform"/>
            <consortium name="The Broad Institute Genome Sequencing Center for Infectious Disease"/>
            <person name="Wu L."/>
            <person name="Ma J."/>
        </authorList>
    </citation>
    <scope>NUCLEOTIDE SEQUENCE [LARGE SCALE GENOMIC DNA]</scope>
    <source>
        <strain evidence="4">JCM 32226</strain>
    </source>
</reference>
<protein>
    <recommendedName>
        <fullName evidence="5">Chain length determinant protein tyrosine kinase EpsG</fullName>
    </recommendedName>
</protein>
<dbReference type="PANTHER" id="PTHR32309:SF13">
    <property type="entry name" value="FERRIC ENTEROBACTIN TRANSPORT PROTEIN FEPE"/>
    <property type="match status" value="1"/>
</dbReference>
<dbReference type="CDD" id="cd05387">
    <property type="entry name" value="BY-kinase"/>
    <property type="match status" value="1"/>
</dbReference>
<evidence type="ECO:0000313" key="3">
    <source>
        <dbReference type="EMBL" id="GAA4492420.1"/>
    </source>
</evidence>
<keyword evidence="1" id="KW-0547">Nucleotide-binding</keyword>
<dbReference type="InterPro" id="IPR027417">
    <property type="entry name" value="P-loop_NTPase"/>
</dbReference>
<dbReference type="SUPFAM" id="SSF52540">
    <property type="entry name" value="P-loop containing nucleoside triphosphate hydrolases"/>
    <property type="match status" value="1"/>
</dbReference>
<proteinExistence type="predicted"/>
<accession>A0ABP8PW94</accession>